<evidence type="ECO:0000256" key="5">
    <source>
        <dbReference type="ARBA" id="ARBA00022679"/>
    </source>
</evidence>
<feature type="compositionally biased region" description="Low complexity" evidence="8">
    <location>
        <begin position="1063"/>
        <end position="1079"/>
    </location>
</feature>
<keyword evidence="5" id="KW-0808">Transferase</keyword>
<dbReference type="InterPro" id="IPR006560">
    <property type="entry name" value="AWS_dom"/>
</dbReference>
<dbReference type="PANTHER" id="PTHR46147:SF3">
    <property type="entry name" value="HISTONE-LYSINE N-METHYLTRANSFERASE ASH1"/>
    <property type="match status" value="1"/>
</dbReference>
<feature type="region of interest" description="Disordered" evidence="8">
    <location>
        <begin position="219"/>
        <end position="271"/>
    </location>
</feature>
<feature type="compositionally biased region" description="Polar residues" evidence="8">
    <location>
        <begin position="1212"/>
        <end position="1226"/>
    </location>
</feature>
<feature type="region of interest" description="Disordered" evidence="8">
    <location>
        <begin position="98"/>
        <end position="197"/>
    </location>
</feature>
<feature type="domain" description="AWS" evidence="11">
    <location>
        <begin position="1628"/>
        <end position="1681"/>
    </location>
</feature>
<accession>A0ABQ9EH68</accession>
<dbReference type="PANTHER" id="PTHR46147">
    <property type="entry name" value="HISTONE-LYSINE N-METHYLTRANSFERASE ASH1"/>
    <property type="match status" value="1"/>
</dbReference>
<feature type="region of interest" description="Disordered" evidence="8">
    <location>
        <begin position="593"/>
        <end position="615"/>
    </location>
</feature>
<feature type="region of interest" description="Disordered" evidence="8">
    <location>
        <begin position="305"/>
        <end position="338"/>
    </location>
</feature>
<feature type="region of interest" description="Disordered" evidence="8">
    <location>
        <begin position="530"/>
        <end position="567"/>
    </location>
</feature>
<evidence type="ECO:0000259" key="9">
    <source>
        <dbReference type="PROSITE" id="PS50280"/>
    </source>
</evidence>
<dbReference type="Pfam" id="PF00856">
    <property type="entry name" value="SET"/>
    <property type="match status" value="1"/>
</dbReference>
<dbReference type="InterPro" id="IPR046341">
    <property type="entry name" value="SET_dom_sf"/>
</dbReference>
<feature type="region of interest" description="Disordered" evidence="8">
    <location>
        <begin position="448"/>
        <end position="479"/>
    </location>
</feature>
<feature type="compositionally biased region" description="Basic and acidic residues" evidence="8">
    <location>
        <begin position="177"/>
        <end position="189"/>
    </location>
</feature>
<gene>
    <name evidence="12" type="ORF">KUTeg_017647</name>
</gene>
<protein>
    <recommendedName>
        <fullName evidence="14">Histone-lysine N-methyltransferase ASH1L</fullName>
    </recommendedName>
</protein>
<evidence type="ECO:0008006" key="14">
    <source>
        <dbReference type="Google" id="ProtNLM"/>
    </source>
</evidence>
<keyword evidence="4" id="KW-0489">Methyltransferase</keyword>
<feature type="compositionally biased region" description="Polar residues" evidence="8">
    <location>
        <begin position="146"/>
        <end position="176"/>
    </location>
</feature>
<feature type="region of interest" description="Disordered" evidence="8">
    <location>
        <begin position="744"/>
        <end position="787"/>
    </location>
</feature>
<feature type="compositionally biased region" description="Basic and acidic residues" evidence="8">
    <location>
        <begin position="1192"/>
        <end position="1211"/>
    </location>
</feature>
<evidence type="ECO:0000256" key="4">
    <source>
        <dbReference type="ARBA" id="ARBA00022603"/>
    </source>
</evidence>
<dbReference type="PROSITE" id="PS51215">
    <property type="entry name" value="AWS"/>
    <property type="match status" value="1"/>
</dbReference>
<dbReference type="SMART" id="SM00570">
    <property type="entry name" value="AWS"/>
    <property type="match status" value="1"/>
</dbReference>
<dbReference type="PROSITE" id="PS50868">
    <property type="entry name" value="POST_SET"/>
    <property type="match status" value="1"/>
</dbReference>
<feature type="domain" description="Post-SET" evidence="10">
    <location>
        <begin position="1808"/>
        <end position="1824"/>
    </location>
</feature>
<feature type="domain" description="SET" evidence="9">
    <location>
        <begin position="1684"/>
        <end position="1800"/>
    </location>
</feature>
<evidence type="ECO:0000256" key="8">
    <source>
        <dbReference type="SAM" id="MobiDB-lite"/>
    </source>
</evidence>
<feature type="compositionally biased region" description="Basic residues" evidence="8">
    <location>
        <begin position="901"/>
        <end position="911"/>
    </location>
</feature>
<dbReference type="SUPFAM" id="SSF82199">
    <property type="entry name" value="SET domain"/>
    <property type="match status" value="1"/>
</dbReference>
<feature type="compositionally biased region" description="Basic residues" evidence="8">
    <location>
        <begin position="457"/>
        <end position="472"/>
    </location>
</feature>
<feature type="compositionally biased region" description="Basic residues" evidence="8">
    <location>
        <begin position="1260"/>
        <end position="1269"/>
    </location>
</feature>
<dbReference type="Gene3D" id="2.170.270.10">
    <property type="entry name" value="SET domain"/>
    <property type="match status" value="1"/>
</dbReference>
<evidence type="ECO:0000313" key="13">
    <source>
        <dbReference type="Proteomes" id="UP001217089"/>
    </source>
</evidence>
<feature type="compositionally biased region" description="Low complexity" evidence="8">
    <location>
        <begin position="546"/>
        <end position="558"/>
    </location>
</feature>
<dbReference type="InterPro" id="IPR001214">
    <property type="entry name" value="SET_dom"/>
</dbReference>
<feature type="compositionally biased region" description="Polar residues" evidence="8">
    <location>
        <begin position="915"/>
        <end position="934"/>
    </location>
</feature>
<feature type="compositionally biased region" description="Polar residues" evidence="8">
    <location>
        <begin position="259"/>
        <end position="271"/>
    </location>
</feature>
<feature type="region of interest" description="Disordered" evidence="8">
    <location>
        <begin position="49"/>
        <end position="81"/>
    </location>
</feature>
<dbReference type="InterPro" id="IPR003616">
    <property type="entry name" value="Post-SET_dom"/>
</dbReference>
<dbReference type="CDD" id="cd19174">
    <property type="entry name" value="SET_ASH1L"/>
    <property type="match status" value="1"/>
</dbReference>
<evidence type="ECO:0000313" key="12">
    <source>
        <dbReference type="EMBL" id="KAJ8304064.1"/>
    </source>
</evidence>
<evidence type="ECO:0000256" key="1">
    <source>
        <dbReference type="ARBA" id="ARBA00004123"/>
    </source>
</evidence>
<sequence length="1914" mass="213493">MPPRQTVLIKRLDEKMEDTLTFITFEYCEDQSNQRLLYDYKGVNAAFSGGSNDDKKDSCTNSGESTSNSVTEFKSSPEKEFSVQEANFAQGQIKLKISARRKNSSSSQSASSPASEDGNMVLRLNQEESDSPMSSTYAVDTEESSRTAFNQYVRRNTSKTSAMTSQNTKLTENSNTSDDKTKNNEESNGKEGTISNTEANQINFQNSFQNFIKSTCTDEQSDNSIKAPSHREKTDSEIVNERNKTNTSAPDSKSKENDNGSVNGDTDSSEVTKGCSVVLEQNAEMVQQQKEQSEYDMVVKSVDETVGGNGKTVGSKGRKKSKSKKLADSNTEMDYNDNVGKDYSRATIATESQVLDGQSKLDQNEVNNVTSDTRKCSNLESANQLTDNICNGEIVSHSLSTDITATENGGMDNIQLPEGSQNVQNSQMDVVKSCDNIFEKMSAMTVLQTDDKVEKRPIKKRGRPPKSSKSKPQKLPEFQKIDRENLITIVNSVQVHSKELSSVSDDIEQNIDSSRSVNLDHVENLSQLDTMESNVSPDSGIQSIAGSPSGNESPGSGNLSDTGLSHQHNFHEPCQIQTSALPSTSVTTNYSDILPQISPVPNSSKSSSSSPKTNHISTDNVLYDHSITIQTNMNPIQTFETSMHLSPGKKKGRGRLPKRAEFLRLHKKSTLLDTGKMPVQVDTSDHNKAVIPKVVDYSALCLNDLASSNNEKQPTPNQSILAVKKRFYKKRVKPVETKTQVVGTKVKKRGPGRPIQQKPVLIKRKGPGRPPLNKKRGPGRPPKIPKVDEVVKLKKSPGRPKGSVSKKKLQMKLIQNSSAAHISSEGKNHLSSGNVISKCASMIDTLPEESCLQVDSINISPDDIDLDSLFPEIISQNLSVEQIAADFSDISPAKSSDSGSGKRKVGRPRKHPLPDTNSTTSQIKNTKKNLFNDTTLRRSEDGDLDSLVQSVHDSINFQFQTEDEPEGTLDNFTLDSDLATIEPTLFPVPHSVSETSQRILPKIRKPKLHVMMRKSKPGRKKNRSHLGYSGLSRHGGFTSRFRLASAKTPLGFIDKHSHHRTSRSSLDSNTSSSAHSSQSTPFRGLAGFFKRPKRRKKIVYFKSKHKNIVDPMFETDLQYVVNNFHLLAISKQEDTFLRVKPGEVPLPSIFKISRINVKSKKKDPRLVGGFEMEKIKRFKSKKEQTQVMLEKWKSKDKSKIIRKRSVSDERLQNQPDIHSSSSQQQCLPPKKRHKLFSSVLSPTASQSAQDAASKPVLATQKKKVGRPRKNPLPSTDSSGQTPTQTNCDKPKNVSVHTDTCDLSPSAASHVNKICDHTVIPKGSTEDLTCRTVSVSTNTDTEVLTNKEQNCSFNSVDIHHQSVVGQSAKKDSVKENIEKSHAETLSCTECSQLQAAAAILPKKRGRKPKHLSYCDTNPKSQPAMVAEKIKSRLLVKGKKKYGKVGRPRTSSVNKNHHKRFTKIVHRKKSHSGLQDGQVAMETVPQQIGDMCNSSVPVTKVLPNKKELPQLAKKKYQKMGLFCDYYKEDDCKKKTENSTNRASSSSSSREKVVYSRGVVQKHGLKLLPAPPLHVDKYLRERVVDFVLPYDIWWSHQVTTSNLVSKKDDSQPTYKKVRNNLHVDIKPLCPDEPHPCNCKRPYGNDPKLKACLDDCLNRMMFTECSPATCPCDILCTNQRIQKHEWAHGLEIFLTTDRGSGVRSNKQVQAGQFILEYIGEVVSETEFRRRMTEEYSQERHHYCLNLDSGALIDGYRVGNIGRFVNHSCEPNCEMQKWNVNGVYRMALFALKDIAPYTELTYDYNFHSFNMDSQQICRCGTPKCRGVIGGKTRKLNGQIKDKSTPLRPVGRPPKDKRKNEFRLKKFREKQNCRIINMGLNQYFVIISIVLTKSGVSILVCLGYHNVHVFGSFHPVPSRK</sequence>
<feature type="region of interest" description="Disordered" evidence="8">
    <location>
        <begin position="1052"/>
        <end position="1086"/>
    </location>
</feature>
<keyword evidence="7" id="KW-0539">Nucleus</keyword>
<comment type="subcellular location">
    <subcellularLocation>
        <location evidence="2">Chromosome</location>
    </subcellularLocation>
    <subcellularLocation>
        <location evidence="1">Nucleus</location>
    </subcellularLocation>
</comment>
<feature type="compositionally biased region" description="Basic and acidic residues" evidence="8">
    <location>
        <begin position="229"/>
        <end position="244"/>
    </location>
</feature>
<evidence type="ECO:0000256" key="6">
    <source>
        <dbReference type="ARBA" id="ARBA00022691"/>
    </source>
</evidence>
<feature type="region of interest" description="Disordered" evidence="8">
    <location>
        <begin position="890"/>
        <end position="937"/>
    </location>
</feature>
<feature type="region of interest" description="Disordered" evidence="8">
    <location>
        <begin position="1531"/>
        <end position="1550"/>
    </location>
</feature>
<organism evidence="12 13">
    <name type="scientific">Tegillarca granosa</name>
    <name type="common">Malaysian cockle</name>
    <name type="synonym">Anadara granosa</name>
    <dbReference type="NCBI Taxonomy" id="220873"/>
    <lineage>
        <taxon>Eukaryota</taxon>
        <taxon>Metazoa</taxon>
        <taxon>Spiralia</taxon>
        <taxon>Lophotrochozoa</taxon>
        <taxon>Mollusca</taxon>
        <taxon>Bivalvia</taxon>
        <taxon>Autobranchia</taxon>
        <taxon>Pteriomorphia</taxon>
        <taxon>Arcoida</taxon>
        <taxon>Arcoidea</taxon>
        <taxon>Arcidae</taxon>
        <taxon>Tegillarca</taxon>
    </lineage>
</organism>
<proteinExistence type="predicted"/>
<feature type="compositionally biased region" description="Polar residues" evidence="8">
    <location>
        <begin position="1238"/>
        <end position="1250"/>
    </location>
</feature>
<dbReference type="InterPro" id="IPR017956">
    <property type="entry name" value="AT_hook_DNA-bd_motif"/>
</dbReference>
<feature type="region of interest" description="Disordered" evidence="8">
    <location>
        <begin position="1192"/>
        <end position="1295"/>
    </location>
</feature>
<evidence type="ECO:0000259" key="10">
    <source>
        <dbReference type="PROSITE" id="PS50868"/>
    </source>
</evidence>
<evidence type="ECO:0000256" key="2">
    <source>
        <dbReference type="ARBA" id="ARBA00004286"/>
    </source>
</evidence>
<feature type="compositionally biased region" description="Polar residues" evidence="8">
    <location>
        <begin position="530"/>
        <end position="545"/>
    </location>
</feature>
<feature type="compositionally biased region" description="Polar residues" evidence="8">
    <location>
        <begin position="59"/>
        <end position="74"/>
    </location>
</feature>
<name>A0ABQ9EH68_TEGGR</name>
<dbReference type="SMART" id="SM00317">
    <property type="entry name" value="SET"/>
    <property type="match status" value="1"/>
</dbReference>
<keyword evidence="13" id="KW-1185">Reference proteome</keyword>
<dbReference type="SMART" id="SM00384">
    <property type="entry name" value="AT_hook"/>
    <property type="match status" value="7"/>
</dbReference>
<feature type="compositionally biased region" description="Polar residues" evidence="8">
    <location>
        <begin position="1272"/>
        <end position="1287"/>
    </location>
</feature>
<evidence type="ECO:0000256" key="3">
    <source>
        <dbReference type="ARBA" id="ARBA00022454"/>
    </source>
</evidence>
<feature type="compositionally biased region" description="Basic residues" evidence="8">
    <location>
        <begin position="761"/>
        <end position="778"/>
    </location>
</feature>
<comment type="caution">
    <text evidence="12">The sequence shown here is derived from an EMBL/GenBank/DDBJ whole genome shotgun (WGS) entry which is preliminary data.</text>
</comment>
<reference evidence="12 13" key="1">
    <citation type="submission" date="2022-12" db="EMBL/GenBank/DDBJ databases">
        <title>Chromosome-level genome of Tegillarca granosa.</title>
        <authorList>
            <person name="Kim J."/>
        </authorList>
    </citation>
    <scope>NUCLEOTIDE SEQUENCE [LARGE SCALE GENOMIC DNA]</scope>
    <source>
        <strain evidence="12">Teg-2019</strain>
        <tissue evidence="12">Adductor muscle</tissue>
    </source>
</reference>
<dbReference type="PROSITE" id="PS50280">
    <property type="entry name" value="SET"/>
    <property type="match status" value="1"/>
</dbReference>
<feature type="compositionally biased region" description="Low complexity" evidence="8">
    <location>
        <begin position="599"/>
        <end position="611"/>
    </location>
</feature>
<keyword evidence="3" id="KW-0158">Chromosome</keyword>
<keyword evidence="6" id="KW-0949">S-adenosyl-L-methionine</keyword>
<dbReference type="Pfam" id="PF17907">
    <property type="entry name" value="AWS"/>
    <property type="match status" value="1"/>
</dbReference>
<evidence type="ECO:0000256" key="7">
    <source>
        <dbReference type="ARBA" id="ARBA00023242"/>
    </source>
</evidence>
<feature type="compositionally biased region" description="Low complexity" evidence="8">
    <location>
        <begin position="104"/>
        <end position="115"/>
    </location>
</feature>
<evidence type="ECO:0000259" key="11">
    <source>
        <dbReference type="PROSITE" id="PS51215"/>
    </source>
</evidence>
<dbReference type="EMBL" id="JARBDR010000903">
    <property type="protein sequence ID" value="KAJ8304064.1"/>
    <property type="molecule type" value="Genomic_DNA"/>
</dbReference>
<dbReference type="Proteomes" id="UP001217089">
    <property type="component" value="Unassembled WGS sequence"/>
</dbReference>